<keyword evidence="2" id="KW-1185">Reference proteome</keyword>
<proteinExistence type="predicted"/>
<dbReference type="AlphaFoldDB" id="A0AAV3Y1B8"/>
<evidence type="ECO:0000313" key="2">
    <source>
        <dbReference type="Proteomes" id="UP000735302"/>
    </source>
</evidence>
<sequence length="171" mass="19137">MPQQSNYDDIRLMTLSTRRSENINGIQATLVRRTRRARASIEVPKLQDEGTAITAHVSVGRATLSASVRWPRSASGGVVWIRVTRSRSSRLHSWLFGKTDLAYMEVFTTRDSPVTDSGFGVLALIKLEKPELKTGTNYQPFDIDNGSIDSDKPRGRCCRCCLCCCRCRCCC</sequence>
<comment type="caution">
    <text evidence="1">The sequence shown here is derived from an EMBL/GenBank/DDBJ whole genome shotgun (WGS) entry which is preliminary data.</text>
</comment>
<organism evidence="1 2">
    <name type="scientific">Plakobranchus ocellatus</name>
    <dbReference type="NCBI Taxonomy" id="259542"/>
    <lineage>
        <taxon>Eukaryota</taxon>
        <taxon>Metazoa</taxon>
        <taxon>Spiralia</taxon>
        <taxon>Lophotrochozoa</taxon>
        <taxon>Mollusca</taxon>
        <taxon>Gastropoda</taxon>
        <taxon>Heterobranchia</taxon>
        <taxon>Euthyneura</taxon>
        <taxon>Panpulmonata</taxon>
        <taxon>Sacoglossa</taxon>
        <taxon>Placobranchoidea</taxon>
        <taxon>Plakobranchidae</taxon>
        <taxon>Plakobranchus</taxon>
    </lineage>
</organism>
<dbReference type="EMBL" id="BLXT01000331">
    <property type="protein sequence ID" value="GFN76042.1"/>
    <property type="molecule type" value="Genomic_DNA"/>
</dbReference>
<name>A0AAV3Y1B8_9GAST</name>
<reference evidence="1 2" key="1">
    <citation type="journal article" date="2021" name="Elife">
        <title>Chloroplast acquisition without the gene transfer in kleptoplastic sea slugs, Plakobranchus ocellatus.</title>
        <authorList>
            <person name="Maeda T."/>
            <person name="Takahashi S."/>
            <person name="Yoshida T."/>
            <person name="Shimamura S."/>
            <person name="Takaki Y."/>
            <person name="Nagai Y."/>
            <person name="Toyoda A."/>
            <person name="Suzuki Y."/>
            <person name="Arimoto A."/>
            <person name="Ishii H."/>
            <person name="Satoh N."/>
            <person name="Nishiyama T."/>
            <person name="Hasebe M."/>
            <person name="Maruyama T."/>
            <person name="Minagawa J."/>
            <person name="Obokata J."/>
            <person name="Shigenobu S."/>
        </authorList>
    </citation>
    <scope>NUCLEOTIDE SEQUENCE [LARGE SCALE GENOMIC DNA]</scope>
</reference>
<accession>A0AAV3Y1B8</accession>
<evidence type="ECO:0000313" key="1">
    <source>
        <dbReference type="EMBL" id="GFN76042.1"/>
    </source>
</evidence>
<gene>
    <name evidence="1" type="ORF">PoB_000254800</name>
</gene>
<protein>
    <submittedName>
        <fullName evidence="1">Uncharacterized protein</fullName>
    </submittedName>
</protein>
<dbReference type="Proteomes" id="UP000735302">
    <property type="component" value="Unassembled WGS sequence"/>
</dbReference>